<keyword evidence="3" id="KW-0378">Hydrolase</keyword>
<dbReference type="SUPFAM" id="SSF53474">
    <property type="entry name" value="alpha/beta-Hydrolases"/>
    <property type="match status" value="1"/>
</dbReference>
<dbReference type="PANTHER" id="PTHR37017">
    <property type="entry name" value="AB HYDROLASE-1 DOMAIN-CONTAINING PROTEIN-RELATED"/>
    <property type="match status" value="1"/>
</dbReference>
<dbReference type="EMBL" id="BAAAZU010000006">
    <property type="protein sequence ID" value="GAA3923004.1"/>
    <property type="molecule type" value="Genomic_DNA"/>
</dbReference>
<organism evidence="3 4">
    <name type="scientific">Luteimonas lutimaris</name>
    <dbReference type="NCBI Taxonomy" id="698645"/>
    <lineage>
        <taxon>Bacteria</taxon>
        <taxon>Pseudomonadati</taxon>
        <taxon>Pseudomonadota</taxon>
        <taxon>Gammaproteobacteria</taxon>
        <taxon>Lysobacterales</taxon>
        <taxon>Lysobacteraceae</taxon>
        <taxon>Luteimonas</taxon>
    </lineage>
</organism>
<dbReference type="InterPro" id="IPR052897">
    <property type="entry name" value="Sec-Metab_Biosynth_Hydrolase"/>
</dbReference>
<protein>
    <submittedName>
        <fullName evidence="3">Alpha/beta hydrolase</fullName>
    </submittedName>
</protein>
<dbReference type="Gene3D" id="3.40.50.1820">
    <property type="entry name" value="alpha/beta hydrolase"/>
    <property type="match status" value="1"/>
</dbReference>
<evidence type="ECO:0000256" key="1">
    <source>
        <dbReference type="SAM" id="SignalP"/>
    </source>
</evidence>
<reference evidence="4" key="1">
    <citation type="journal article" date="2019" name="Int. J. Syst. Evol. Microbiol.">
        <title>The Global Catalogue of Microorganisms (GCM) 10K type strain sequencing project: providing services to taxonomists for standard genome sequencing and annotation.</title>
        <authorList>
            <consortium name="The Broad Institute Genomics Platform"/>
            <consortium name="The Broad Institute Genome Sequencing Center for Infectious Disease"/>
            <person name="Wu L."/>
            <person name="Ma J."/>
        </authorList>
    </citation>
    <scope>NUCLEOTIDE SEQUENCE [LARGE SCALE GENOMIC DNA]</scope>
    <source>
        <strain evidence="4">JCM 16916</strain>
    </source>
</reference>
<sequence length="274" mass="28432">MRRTLAARLMLCSILLLGLGAIAFSARSATPTAHEETDLPAKPAIVLVHGAFADSTSWTAVAARLQSRGYRVVAAANPLRGVKADAANLDSLVASIGGPVVLVGHSYGGMVISNAGNAGHRIKALVYVSAFAPEMGESAIGLSASSPGSTLGDALLPPVALPDGSHDLYIRHDLFHAQFAADVPAVEADGMAIAQRPVTDSALAEPSGPPAWASVPSWSIYGSKDRNIPPAAMAFMARRARSRHIVEVEGASHALMISHPDEVANLIVEAAEYH</sequence>
<keyword evidence="1" id="KW-0732">Signal</keyword>
<feature type="chain" id="PRO_5046375308" evidence="1">
    <location>
        <begin position="29"/>
        <end position="274"/>
    </location>
</feature>
<evidence type="ECO:0000259" key="2">
    <source>
        <dbReference type="Pfam" id="PF12697"/>
    </source>
</evidence>
<evidence type="ECO:0000313" key="3">
    <source>
        <dbReference type="EMBL" id="GAA3923004.1"/>
    </source>
</evidence>
<dbReference type="Pfam" id="PF12697">
    <property type="entry name" value="Abhydrolase_6"/>
    <property type="match status" value="1"/>
</dbReference>
<name>A0ABP7MH51_9GAMM</name>
<evidence type="ECO:0000313" key="4">
    <source>
        <dbReference type="Proteomes" id="UP001501727"/>
    </source>
</evidence>
<accession>A0ABP7MH51</accession>
<dbReference type="InterPro" id="IPR000073">
    <property type="entry name" value="AB_hydrolase_1"/>
</dbReference>
<dbReference type="Proteomes" id="UP001501727">
    <property type="component" value="Unassembled WGS sequence"/>
</dbReference>
<dbReference type="GO" id="GO:0016787">
    <property type="term" value="F:hydrolase activity"/>
    <property type="evidence" value="ECO:0007669"/>
    <property type="project" value="UniProtKB-KW"/>
</dbReference>
<comment type="caution">
    <text evidence="3">The sequence shown here is derived from an EMBL/GenBank/DDBJ whole genome shotgun (WGS) entry which is preliminary data.</text>
</comment>
<dbReference type="InterPro" id="IPR029058">
    <property type="entry name" value="AB_hydrolase_fold"/>
</dbReference>
<keyword evidence="4" id="KW-1185">Reference proteome</keyword>
<proteinExistence type="predicted"/>
<feature type="signal peptide" evidence="1">
    <location>
        <begin position="1"/>
        <end position="28"/>
    </location>
</feature>
<feature type="domain" description="AB hydrolase-1" evidence="2">
    <location>
        <begin position="45"/>
        <end position="265"/>
    </location>
</feature>
<gene>
    <name evidence="3" type="ORF">GCM10022229_16050</name>
</gene>
<dbReference type="PANTHER" id="PTHR37017:SF11">
    <property type="entry name" value="ESTERASE_LIPASE_THIOESTERASE DOMAIN-CONTAINING PROTEIN"/>
    <property type="match status" value="1"/>
</dbReference>